<dbReference type="Proteomes" id="UP000006681">
    <property type="component" value="Chromosome"/>
</dbReference>
<organism evidence="2 3">
    <name type="scientific">Vulcanisaeta distributa (strain DSM 14429 / JCM 11212 / NBRC 100878 / IC-017)</name>
    <dbReference type="NCBI Taxonomy" id="572478"/>
    <lineage>
        <taxon>Archaea</taxon>
        <taxon>Thermoproteota</taxon>
        <taxon>Thermoprotei</taxon>
        <taxon>Thermoproteales</taxon>
        <taxon>Thermoproteaceae</taxon>
        <taxon>Vulcanisaeta</taxon>
    </lineage>
</organism>
<keyword evidence="1" id="KW-0812">Transmembrane</keyword>
<dbReference type="KEGG" id="vdi:Vdis_0773"/>
<feature type="transmembrane region" description="Helical" evidence="1">
    <location>
        <begin position="6"/>
        <end position="24"/>
    </location>
</feature>
<protein>
    <recommendedName>
        <fullName evidence="4">FUN14 family protein</fullName>
    </recommendedName>
</protein>
<evidence type="ECO:0000313" key="2">
    <source>
        <dbReference type="EMBL" id="ADN50165.1"/>
    </source>
</evidence>
<accession>E1QNR9</accession>
<dbReference type="OrthoDB" id="28824at2157"/>
<evidence type="ECO:0008006" key="4">
    <source>
        <dbReference type="Google" id="ProtNLM"/>
    </source>
</evidence>
<evidence type="ECO:0000256" key="1">
    <source>
        <dbReference type="SAM" id="Phobius"/>
    </source>
</evidence>
<dbReference type="HOGENOM" id="CLU_181239_0_0_2"/>
<dbReference type="GeneID" id="9751699"/>
<feature type="transmembrane region" description="Helical" evidence="1">
    <location>
        <begin position="77"/>
        <end position="97"/>
    </location>
</feature>
<sequence>MEVFGLTLTQIISIIGLFVLGLLVGILIRRLIGVALVLLAIVILAIALGYLSPSTLVTLLHYAGYAMSVAYAKAQQFIGAIPYSSLAFIIGLIIGLIKG</sequence>
<dbReference type="RefSeq" id="WP_013335890.1">
    <property type="nucleotide sequence ID" value="NC_014537.1"/>
</dbReference>
<evidence type="ECO:0000313" key="3">
    <source>
        <dbReference type="Proteomes" id="UP000006681"/>
    </source>
</evidence>
<gene>
    <name evidence="2" type="ordered locus">Vdis_0773</name>
</gene>
<keyword evidence="1" id="KW-1133">Transmembrane helix</keyword>
<reference evidence="3" key="2">
    <citation type="journal article" date="2010" name="Stand. Genomic Sci.">
        <title>Complete genome sequence of Vulcanisaeta distributa type strain (IC-017T).</title>
        <authorList>
            <person name="Mavromatis K."/>
            <person name="Sikorski J."/>
            <person name="Pabst E."/>
            <person name="Teshima H."/>
            <person name="Lapidus A."/>
            <person name="Lucas S."/>
            <person name="Nolan M."/>
            <person name="Glavina Del Rio T."/>
            <person name="Cheng J."/>
            <person name="Bruce D."/>
            <person name="Goodwin L."/>
            <person name="Pitluck S."/>
            <person name="Liolios K."/>
            <person name="Ivanova N."/>
            <person name="Mikhailova N."/>
            <person name="Pati A."/>
            <person name="Chen A."/>
            <person name="Palaniappan K."/>
            <person name="Land M."/>
            <person name="Hauser L."/>
            <person name="Chang Y."/>
            <person name="Jeffries C."/>
            <person name="Rohde M."/>
            <person name="Spring S."/>
            <person name="Goker M."/>
            <person name="Wirth R."/>
            <person name="Woyke T."/>
            <person name="Bristow J."/>
            <person name="Eisen J."/>
            <person name="Markowitz V."/>
            <person name="Hugenholtz P."/>
            <person name="Klenk H."/>
            <person name="Kyrpides N."/>
        </authorList>
    </citation>
    <scope>NUCLEOTIDE SEQUENCE [LARGE SCALE GENOMIC DNA]</scope>
    <source>
        <strain evidence="3">DSM 14429 / JCM 11212 / NBRC 100878 / IC-017</strain>
    </source>
</reference>
<dbReference type="eggNOG" id="arCOG04811">
    <property type="taxonomic scope" value="Archaea"/>
</dbReference>
<keyword evidence="1" id="KW-0472">Membrane</keyword>
<reference evidence="2 3" key="1">
    <citation type="journal article" date="2010" name="Stand. Genomic Sci.">
        <title>Complete genome sequence of Vulcanisaeta distributa type strain (IC-017).</title>
        <authorList>
            <person name="Mavromatis K."/>
            <person name="Sikorski J."/>
            <person name="Pabst E."/>
            <person name="Teshima H."/>
            <person name="Lapidus A."/>
            <person name="Lucas S."/>
            <person name="Nolan M."/>
            <person name="Glavina Del Rio T."/>
            <person name="Cheng J.F."/>
            <person name="Bruce D."/>
            <person name="Goodwin L."/>
            <person name="Pitluck S."/>
            <person name="Liolios K."/>
            <person name="Ivanova N."/>
            <person name="Mikhailova N."/>
            <person name="Pati A."/>
            <person name="Chen A."/>
            <person name="Palaniappan K."/>
            <person name="Land M."/>
            <person name="Hauser L."/>
            <person name="Chang Y.J."/>
            <person name="Jeffries C.D."/>
            <person name="Rohde M."/>
            <person name="Spring S."/>
            <person name="Goker M."/>
            <person name="Wirth R."/>
            <person name="Woyke T."/>
            <person name="Bristow J."/>
            <person name="Eisen J.A."/>
            <person name="Markowitz V."/>
            <person name="Hugenholtz P."/>
            <person name="Klenk H.P."/>
            <person name="Kyrpides N.C."/>
        </authorList>
    </citation>
    <scope>NUCLEOTIDE SEQUENCE [LARGE SCALE GENOMIC DNA]</scope>
    <source>
        <strain evidence="3">DSM 14429 / JCM 11212 / NBRC 100878 / IC-017</strain>
    </source>
</reference>
<name>E1QNR9_VULDI</name>
<dbReference type="STRING" id="572478.Vdis_0773"/>
<dbReference type="AlphaFoldDB" id="E1QNR9"/>
<dbReference type="EMBL" id="CP002100">
    <property type="protein sequence ID" value="ADN50165.1"/>
    <property type="molecule type" value="Genomic_DNA"/>
</dbReference>
<keyword evidence="3" id="KW-1185">Reference proteome</keyword>
<feature type="transmembrane region" description="Helical" evidence="1">
    <location>
        <begin position="31"/>
        <end position="51"/>
    </location>
</feature>
<proteinExistence type="predicted"/>